<dbReference type="PANTHER" id="PTHR34219:SF1">
    <property type="entry name" value="PEPSY DOMAIN-CONTAINING PROTEIN"/>
    <property type="match status" value="1"/>
</dbReference>
<dbReference type="Proteomes" id="UP000706039">
    <property type="component" value="Unassembled WGS sequence"/>
</dbReference>
<comment type="caution">
    <text evidence="4">The sequence shown here is derived from an EMBL/GenBank/DDBJ whole genome shotgun (WGS) entry which is preliminary data.</text>
</comment>
<evidence type="ECO:0000313" key="4">
    <source>
        <dbReference type="EMBL" id="MBY8826071.1"/>
    </source>
</evidence>
<gene>
    <name evidence="4" type="ORF">K7G82_27465</name>
</gene>
<sequence>MMRESLYRAVWRWHFYAGLIVLPMLMWLAATGALYLYKPELERVVYGTWTQRQFTGPPTALAPMLDRVAAQMPGRVTRIERPADPDASWRMTLVRPDGERLTVFVDPAFGQVLGSAAEGGVMETVKRLHSLAITGPIGNALVEIAAGWVILLCLSGFYLWWPRAGQRAIALRGHPRQRLFWRDLHASAGAIVGGVILFLAVTGMPWSGYWGGWLRGAVTASGGGRPAAPGPARGDHADHGSADPALPWSMRHRGHPMGHGGADIGPDRAIAIASARGIESAWSLTPPAEAGAPYLIAAATPRADGARVLYLDAADGRVLLDAPYATFGRGAQAIEWGIAVHQGQQYGEVNRLVMLAGCIGAWLLALTAPILWWKRRRAGRLTPPPRADNRRARRGVAAIMVTVGALFPLTGATMLAALAGEWIWRAIRSRFAT</sequence>
<dbReference type="InterPro" id="IPR025711">
    <property type="entry name" value="PepSY"/>
</dbReference>
<feature type="transmembrane region" description="Helical" evidence="2">
    <location>
        <begin position="394"/>
        <end position="419"/>
    </location>
</feature>
<keyword evidence="2" id="KW-1133">Transmembrane helix</keyword>
<dbReference type="Pfam" id="PF03413">
    <property type="entry name" value="PepSY"/>
    <property type="match status" value="1"/>
</dbReference>
<feature type="transmembrane region" description="Helical" evidence="2">
    <location>
        <begin position="182"/>
        <end position="206"/>
    </location>
</feature>
<evidence type="ECO:0000259" key="3">
    <source>
        <dbReference type="Pfam" id="PF03413"/>
    </source>
</evidence>
<evidence type="ECO:0000313" key="5">
    <source>
        <dbReference type="Proteomes" id="UP000706039"/>
    </source>
</evidence>
<name>A0ABS7PXQ0_9SPHN</name>
<evidence type="ECO:0000256" key="1">
    <source>
        <dbReference type="SAM" id="MobiDB-lite"/>
    </source>
</evidence>
<feature type="transmembrane region" description="Helical" evidence="2">
    <location>
        <begin position="12"/>
        <end position="37"/>
    </location>
</feature>
<accession>A0ABS7PXQ0</accession>
<dbReference type="PANTHER" id="PTHR34219">
    <property type="entry name" value="IRON-REGULATED INNER MEMBRANE PROTEIN-RELATED"/>
    <property type="match status" value="1"/>
</dbReference>
<dbReference type="Pfam" id="PF03929">
    <property type="entry name" value="PepSY_TM"/>
    <property type="match status" value="1"/>
</dbReference>
<organism evidence="4 5">
    <name type="scientific">Sphingomonas colocasiae</name>
    <dbReference type="NCBI Taxonomy" id="1848973"/>
    <lineage>
        <taxon>Bacteria</taxon>
        <taxon>Pseudomonadati</taxon>
        <taxon>Pseudomonadota</taxon>
        <taxon>Alphaproteobacteria</taxon>
        <taxon>Sphingomonadales</taxon>
        <taxon>Sphingomonadaceae</taxon>
        <taxon>Sphingomonas</taxon>
    </lineage>
</organism>
<keyword evidence="5" id="KW-1185">Reference proteome</keyword>
<feature type="domain" description="PepSY" evidence="3">
    <location>
        <begin position="66"/>
        <end position="114"/>
    </location>
</feature>
<evidence type="ECO:0000256" key="2">
    <source>
        <dbReference type="SAM" id="Phobius"/>
    </source>
</evidence>
<reference evidence="4 5" key="1">
    <citation type="submission" date="2021-08" db="EMBL/GenBank/DDBJ databases">
        <authorList>
            <person name="Tuo L."/>
        </authorList>
    </citation>
    <scope>NUCLEOTIDE SEQUENCE [LARGE SCALE GENOMIC DNA]</scope>
    <source>
        <strain evidence="4 5">JCM 31229</strain>
    </source>
</reference>
<feature type="transmembrane region" description="Helical" evidence="2">
    <location>
        <begin position="140"/>
        <end position="161"/>
    </location>
</feature>
<protein>
    <submittedName>
        <fullName evidence="4">PepSY domain-containing protein</fullName>
    </submittedName>
</protein>
<feature type="transmembrane region" description="Helical" evidence="2">
    <location>
        <begin position="352"/>
        <end position="373"/>
    </location>
</feature>
<keyword evidence="2" id="KW-0472">Membrane</keyword>
<feature type="region of interest" description="Disordered" evidence="1">
    <location>
        <begin position="224"/>
        <end position="260"/>
    </location>
</feature>
<keyword evidence="2" id="KW-0812">Transmembrane</keyword>
<dbReference type="EMBL" id="JAINVV010000014">
    <property type="protein sequence ID" value="MBY8826071.1"/>
    <property type="molecule type" value="Genomic_DNA"/>
</dbReference>
<dbReference type="InterPro" id="IPR005625">
    <property type="entry name" value="PepSY-ass_TM"/>
</dbReference>
<proteinExistence type="predicted"/>